<sequence length="258" mass="27217">MQELFSVRGKKAIVTGGTRGIGYMIAEGLLAAGAEVFISSRKADACEAAARELGKLGTVHAFARDLSKEDECRGLVDDVAAHADAVDILVNNAGASWGAPIEDYPDSGWNRVMDLNVKGLFNMTRFARPLLEKAATEGDPSRVINIGSIDGILVPAFDNYAYSASKAAVHHLTTHLAADLAPTILVNAIAPGPFPSKMMEASLRERGDEFRAMTRVDRIGEPHDIAGAVIYLSSRASTFVTGAVIPVDGGISTTGPAH</sequence>
<comment type="caution">
    <text evidence="4">The sequence shown here is derived from an EMBL/GenBank/DDBJ whole genome shotgun (WGS) entry which is preliminary data.</text>
</comment>
<dbReference type="PROSITE" id="PS00061">
    <property type="entry name" value="ADH_SHORT"/>
    <property type="match status" value="1"/>
</dbReference>
<dbReference type="InterPro" id="IPR036291">
    <property type="entry name" value="NAD(P)-bd_dom_sf"/>
</dbReference>
<reference evidence="5" key="1">
    <citation type="journal article" date="2019" name="Int. J. Syst. Evol. Microbiol.">
        <title>The Global Catalogue of Microorganisms (GCM) 10K type strain sequencing project: providing services to taxonomists for standard genome sequencing and annotation.</title>
        <authorList>
            <consortium name="The Broad Institute Genomics Platform"/>
            <consortium name="The Broad Institute Genome Sequencing Center for Infectious Disease"/>
            <person name="Wu L."/>
            <person name="Ma J."/>
        </authorList>
    </citation>
    <scope>NUCLEOTIDE SEQUENCE [LARGE SCALE GENOMIC DNA]</scope>
    <source>
        <strain evidence="5">YIM 94188</strain>
    </source>
</reference>
<comment type="similarity">
    <text evidence="1">Belongs to the short-chain dehydrogenases/reductases (SDR) family.</text>
</comment>
<dbReference type="EMBL" id="JBHSNS010000016">
    <property type="protein sequence ID" value="MFC5731513.1"/>
    <property type="molecule type" value="Genomic_DNA"/>
</dbReference>
<dbReference type="PANTHER" id="PTHR43618:SF12">
    <property type="entry name" value="OXIDOREDUCTASE, SHORT-CHAIN DEHYDROGENASE_REDUCTASE FAMILY (AFU_ORTHOLOGUE AFUA_1G14540)"/>
    <property type="match status" value="1"/>
</dbReference>
<evidence type="ECO:0000313" key="4">
    <source>
        <dbReference type="EMBL" id="MFC5731513.1"/>
    </source>
</evidence>
<evidence type="ECO:0000313" key="5">
    <source>
        <dbReference type="Proteomes" id="UP001596072"/>
    </source>
</evidence>
<accession>A0ABW0ZN38</accession>
<evidence type="ECO:0000256" key="3">
    <source>
        <dbReference type="ARBA" id="ARBA00023002"/>
    </source>
</evidence>
<evidence type="ECO:0000256" key="1">
    <source>
        <dbReference type="ARBA" id="ARBA00006484"/>
    </source>
</evidence>
<dbReference type="Pfam" id="PF13561">
    <property type="entry name" value="adh_short_C2"/>
    <property type="match status" value="1"/>
</dbReference>
<dbReference type="PRINTS" id="PR00081">
    <property type="entry name" value="GDHRDH"/>
</dbReference>
<organism evidence="4 5">
    <name type="scientific">Nocardioides vastitatis</name>
    <dbReference type="NCBI Taxonomy" id="2568655"/>
    <lineage>
        <taxon>Bacteria</taxon>
        <taxon>Bacillati</taxon>
        <taxon>Actinomycetota</taxon>
        <taxon>Actinomycetes</taxon>
        <taxon>Propionibacteriales</taxon>
        <taxon>Nocardioidaceae</taxon>
        <taxon>Nocardioides</taxon>
    </lineage>
</organism>
<keyword evidence="2" id="KW-0521">NADP</keyword>
<dbReference type="RefSeq" id="WP_136430803.1">
    <property type="nucleotide sequence ID" value="NZ_JBHSNS010000016.1"/>
</dbReference>
<dbReference type="Proteomes" id="UP001596072">
    <property type="component" value="Unassembled WGS sequence"/>
</dbReference>
<dbReference type="PRINTS" id="PR00080">
    <property type="entry name" value="SDRFAMILY"/>
</dbReference>
<keyword evidence="5" id="KW-1185">Reference proteome</keyword>
<dbReference type="InterPro" id="IPR020904">
    <property type="entry name" value="Sc_DH/Rdtase_CS"/>
</dbReference>
<name>A0ABW0ZN38_9ACTN</name>
<keyword evidence="3" id="KW-0560">Oxidoreductase</keyword>
<protein>
    <submittedName>
        <fullName evidence="4">SDR family oxidoreductase</fullName>
    </submittedName>
</protein>
<dbReference type="PANTHER" id="PTHR43618">
    <property type="entry name" value="7-ALPHA-HYDROXYSTEROID DEHYDROGENASE"/>
    <property type="match status" value="1"/>
</dbReference>
<gene>
    <name evidence="4" type="ORF">ACFPQB_21560</name>
</gene>
<evidence type="ECO:0000256" key="2">
    <source>
        <dbReference type="ARBA" id="ARBA00022857"/>
    </source>
</evidence>
<dbReference type="Gene3D" id="3.40.50.720">
    <property type="entry name" value="NAD(P)-binding Rossmann-like Domain"/>
    <property type="match status" value="1"/>
</dbReference>
<dbReference type="SUPFAM" id="SSF51735">
    <property type="entry name" value="NAD(P)-binding Rossmann-fold domains"/>
    <property type="match status" value="1"/>
</dbReference>
<proteinExistence type="inferred from homology"/>
<dbReference type="InterPro" id="IPR052178">
    <property type="entry name" value="Sec_Metab_Biosynth_SDR"/>
</dbReference>
<dbReference type="InterPro" id="IPR002347">
    <property type="entry name" value="SDR_fam"/>
</dbReference>